<organism evidence="1">
    <name type="scientific">Acinetobacter baumannii</name>
    <dbReference type="NCBI Taxonomy" id="470"/>
    <lineage>
        <taxon>Bacteria</taxon>
        <taxon>Pseudomonadati</taxon>
        <taxon>Pseudomonadota</taxon>
        <taxon>Gammaproteobacteria</taxon>
        <taxon>Moraxellales</taxon>
        <taxon>Moraxellaceae</taxon>
        <taxon>Acinetobacter</taxon>
        <taxon>Acinetobacter calcoaceticus/baumannii complex</taxon>
    </lineage>
</organism>
<accession>A0ABD5DWW8</accession>
<dbReference type="AlphaFoldDB" id="A0ABD5DWW8"/>
<dbReference type="EMBL" id="VMAF01001465">
    <property type="protein sequence ID" value="MDR8434475.1"/>
    <property type="molecule type" value="Genomic_DNA"/>
</dbReference>
<gene>
    <name evidence="1" type="ORF">FPK63_25925</name>
</gene>
<comment type="caution">
    <text evidence="1">The sequence shown here is derived from an EMBL/GenBank/DDBJ whole genome shotgun (WGS) entry which is preliminary data.</text>
</comment>
<feature type="non-terminal residue" evidence="1">
    <location>
        <position position="80"/>
    </location>
</feature>
<proteinExistence type="predicted"/>
<sequence length="80" mass="9160">EKRVRASESATQQVLREYRDLKVGIESINQKWTESAIDSVADLITGRMSFKDFDWRQIGSDIFADYAKVFVKDSASKLIT</sequence>
<protein>
    <submittedName>
        <fullName evidence="1">Uncharacterized protein</fullName>
    </submittedName>
</protein>
<name>A0ABD5DWW8_ACIBA</name>
<reference evidence="1" key="1">
    <citation type="submission" date="2019-07" db="EMBL/GenBank/DDBJ databases">
        <title>Biological characteristics of mucoid Acinetobacter baumannii from a general hospital in China.</title>
        <authorList>
            <person name="Hua X."/>
            <person name="Yu Y."/>
        </authorList>
    </citation>
    <scope>NUCLEOTIDE SEQUENCE</scope>
    <source>
        <strain evidence="1">N8</strain>
    </source>
</reference>
<feature type="non-terminal residue" evidence="1">
    <location>
        <position position="1"/>
    </location>
</feature>
<evidence type="ECO:0000313" key="1">
    <source>
        <dbReference type="EMBL" id="MDR8434475.1"/>
    </source>
</evidence>